<evidence type="ECO:0000313" key="3">
    <source>
        <dbReference type="Proteomes" id="UP000270112"/>
    </source>
</evidence>
<proteinExistence type="predicted"/>
<dbReference type="EMBL" id="QICC01000036">
    <property type="protein sequence ID" value="RNM41448.1"/>
    <property type="molecule type" value="Genomic_DNA"/>
</dbReference>
<dbReference type="AlphaFoldDB" id="A0A3N0IWS6"/>
<accession>A0A3N0IWS6</accession>
<protein>
    <recommendedName>
        <fullName evidence="4">DOMON domain-containing protein</fullName>
    </recommendedName>
</protein>
<feature type="signal peptide" evidence="1">
    <location>
        <begin position="1"/>
        <end position="18"/>
    </location>
</feature>
<sequence>MAAVAVALLLHWFGPSCTTSNETMTVNGDHLLIEGDLKNWSGKEANFLVVYDLYGADGVWLGNAVGMAFMVGSGETGRLYAFGTDVVVDTPLVDDAPPPYDVLIAMGSGEDGDGVRFENAGLVTRFRLKGAVSMAF</sequence>
<evidence type="ECO:0008006" key="4">
    <source>
        <dbReference type="Google" id="ProtNLM"/>
    </source>
</evidence>
<comment type="caution">
    <text evidence="2">The sequence shown here is derived from an EMBL/GenBank/DDBJ whole genome shotgun (WGS) entry which is preliminary data.</text>
</comment>
<evidence type="ECO:0000256" key="1">
    <source>
        <dbReference type="SAM" id="SignalP"/>
    </source>
</evidence>
<reference evidence="3" key="1">
    <citation type="submission" date="2018-05" db="EMBL/GenBank/DDBJ databases">
        <title>Genome Sequencing of selected type strains of the family Eggerthellaceae.</title>
        <authorList>
            <person name="Danylec N."/>
            <person name="Stoll D.A."/>
            <person name="Doetsch A."/>
            <person name="Huch M."/>
        </authorList>
    </citation>
    <scope>NUCLEOTIDE SEQUENCE [LARGE SCALE GENOMIC DNA]</scope>
    <source>
        <strain evidence="3">DSM 16107</strain>
    </source>
</reference>
<gene>
    <name evidence="2" type="ORF">DMP09_09575</name>
</gene>
<organism evidence="2 3">
    <name type="scientific">Eggerthella sinensis</name>
    <dbReference type="NCBI Taxonomy" id="242230"/>
    <lineage>
        <taxon>Bacteria</taxon>
        <taxon>Bacillati</taxon>
        <taxon>Actinomycetota</taxon>
        <taxon>Coriobacteriia</taxon>
        <taxon>Eggerthellales</taxon>
        <taxon>Eggerthellaceae</taxon>
        <taxon>Eggerthella</taxon>
    </lineage>
</organism>
<feature type="chain" id="PRO_5038422027" description="DOMON domain-containing protein" evidence="1">
    <location>
        <begin position="19"/>
        <end position="136"/>
    </location>
</feature>
<evidence type="ECO:0000313" key="2">
    <source>
        <dbReference type="EMBL" id="RNM41448.1"/>
    </source>
</evidence>
<name>A0A3N0IWS6_9ACTN</name>
<dbReference type="Proteomes" id="UP000270112">
    <property type="component" value="Unassembled WGS sequence"/>
</dbReference>
<keyword evidence="1" id="KW-0732">Signal</keyword>